<dbReference type="AlphaFoldDB" id="A0A8B6HEL1"/>
<feature type="compositionally biased region" description="Polar residues" evidence="1">
    <location>
        <begin position="1"/>
        <end position="11"/>
    </location>
</feature>
<feature type="region of interest" description="Disordered" evidence="1">
    <location>
        <begin position="1"/>
        <end position="59"/>
    </location>
</feature>
<comment type="caution">
    <text evidence="2">The sequence shown here is derived from an EMBL/GenBank/DDBJ whole genome shotgun (WGS) entry which is preliminary data.</text>
</comment>
<dbReference type="Proteomes" id="UP000596742">
    <property type="component" value="Unassembled WGS sequence"/>
</dbReference>
<name>A0A8B6HEL1_MYTGA</name>
<feature type="compositionally biased region" description="Polar residues" evidence="1">
    <location>
        <begin position="34"/>
        <end position="43"/>
    </location>
</feature>
<gene>
    <name evidence="2" type="ORF">MGAL_10B055955</name>
</gene>
<keyword evidence="3" id="KW-1185">Reference proteome</keyword>
<evidence type="ECO:0000313" key="3">
    <source>
        <dbReference type="Proteomes" id="UP000596742"/>
    </source>
</evidence>
<sequence length="185" mass="20746">SWELSQTSPPQKDSKPTSDLQLGRGNGPRPPPSNQDRNPTSDLQLDLGNSPLPLPFNQDSKLTTESQIGLGNSPKPILFSLNDKPNRIFATRPGKQSQAIESTRNIQPSFSSENAAIHSSISTQQIRQKVSKNDISHHKLPTFDGKDDYEGLIIPFNRTARRNELTEEEKLDMYIECLQTRRVNL</sequence>
<feature type="non-terminal residue" evidence="2">
    <location>
        <position position="1"/>
    </location>
</feature>
<accession>A0A8B6HEL1</accession>
<dbReference type="EMBL" id="UYJE01009918">
    <property type="protein sequence ID" value="VDI78043.1"/>
    <property type="molecule type" value="Genomic_DNA"/>
</dbReference>
<proteinExistence type="predicted"/>
<evidence type="ECO:0000256" key="1">
    <source>
        <dbReference type="SAM" id="MobiDB-lite"/>
    </source>
</evidence>
<organism evidence="2 3">
    <name type="scientific">Mytilus galloprovincialis</name>
    <name type="common">Mediterranean mussel</name>
    <dbReference type="NCBI Taxonomy" id="29158"/>
    <lineage>
        <taxon>Eukaryota</taxon>
        <taxon>Metazoa</taxon>
        <taxon>Spiralia</taxon>
        <taxon>Lophotrochozoa</taxon>
        <taxon>Mollusca</taxon>
        <taxon>Bivalvia</taxon>
        <taxon>Autobranchia</taxon>
        <taxon>Pteriomorphia</taxon>
        <taxon>Mytilida</taxon>
        <taxon>Mytiloidea</taxon>
        <taxon>Mytilidae</taxon>
        <taxon>Mytilinae</taxon>
        <taxon>Mytilus</taxon>
    </lineage>
</organism>
<protein>
    <submittedName>
        <fullName evidence="2">Uncharacterized protein</fullName>
    </submittedName>
</protein>
<reference evidence="2" key="1">
    <citation type="submission" date="2018-11" db="EMBL/GenBank/DDBJ databases">
        <authorList>
            <person name="Alioto T."/>
            <person name="Alioto T."/>
        </authorList>
    </citation>
    <scope>NUCLEOTIDE SEQUENCE</scope>
</reference>
<evidence type="ECO:0000313" key="2">
    <source>
        <dbReference type="EMBL" id="VDI78043.1"/>
    </source>
</evidence>